<proteinExistence type="predicted"/>
<accession>A0A7Y9WLF4</accession>
<evidence type="ECO:0000313" key="2">
    <source>
        <dbReference type="EMBL" id="NYH23037.1"/>
    </source>
</evidence>
<dbReference type="Pfam" id="PF17278">
    <property type="entry name" value="DUF5343"/>
    <property type="match status" value="1"/>
</dbReference>
<keyword evidence="3" id="KW-1185">Reference proteome</keyword>
<dbReference type="Proteomes" id="UP000540929">
    <property type="component" value="Unassembled WGS sequence"/>
</dbReference>
<dbReference type="RefSeq" id="WP_179743878.1">
    <property type="nucleotide sequence ID" value="NZ_JACCAS010000001.1"/>
</dbReference>
<dbReference type="EMBL" id="JACCAS010000001">
    <property type="protein sequence ID" value="NYH23037.1"/>
    <property type="molecule type" value="Genomic_DNA"/>
</dbReference>
<name>A0A7Y9WLF4_9BURK</name>
<sequence>MAEENKKRGYPVIARNTWFTLREKFKQKVPGEVTPAYLAATLNMSPGSASANVLPSLRTFGLINDAGKPSDLAFAWRDDEKYASVCGQLIKSTYPTGLHDAFPDAANAPMNRVTAWFAHDTKTGDSAAVKYARVYLMLLEGDIGKANEKPAKEKATARAAVTPKSSSKAAKATAAQVPSANPGPAEHSHQQHPPGGSAFSPKLHIDVQIHISPESNAEQIDKIFESMAKHLKDFRT</sequence>
<protein>
    <submittedName>
        <fullName evidence="2">Uncharacterized protein</fullName>
    </submittedName>
</protein>
<organism evidence="2 3">
    <name type="scientific">Paraburkholderia bryophila</name>
    <dbReference type="NCBI Taxonomy" id="420952"/>
    <lineage>
        <taxon>Bacteria</taxon>
        <taxon>Pseudomonadati</taxon>
        <taxon>Pseudomonadota</taxon>
        <taxon>Betaproteobacteria</taxon>
        <taxon>Burkholderiales</taxon>
        <taxon>Burkholderiaceae</taxon>
        <taxon>Paraburkholderia</taxon>
    </lineage>
</organism>
<reference evidence="2 3" key="1">
    <citation type="submission" date="2020-07" db="EMBL/GenBank/DDBJ databases">
        <title>Exploring microbial biodiversity for novel pathways involved in the catabolism of aromatic compounds derived from lignin.</title>
        <authorList>
            <person name="Elkins J."/>
        </authorList>
    </citation>
    <scope>NUCLEOTIDE SEQUENCE [LARGE SCALE GENOMIC DNA]</scope>
    <source>
        <strain evidence="2 3">H2C3C</strain>
    </source>
</reference>
<dbReference type="AlphaFoldDB" id="A0A7Y9WLF4"/>
<feature type="region of interest" description="Disordered" evidence="1">
    <location>
        <begin position="149"/>
        <end position="201"/>
    </location>
</feature>
<evidence type="ECO:0000256" key="1">
    <source>
        <dbReference type="SAM" id="MobiDB-lite"/>
    </source>
</evidence>
<dbReference type="InterPro" id="IPR035235">
    <property type="entry name" value="DUF5343"/>
</dbReference>
<comment type="caution">
    <text evidence="2">The sequence shown here is derived from an EMBL/GenBank/DDBJ whole genome shotgun (WGS) entry which is preliminary data.</text>
</comment>
<gene>
    <name evidence="2" type="ORF">GGD40_002516</name>
</gene>
<feature type="compositionally biased region" description="Low complexity" evidence="1">
    <location>
        <begin position="159"/>
        <end position="180"/>
    </location>
</feature>
<evidence type="ECO:0000313" key="3">
    <source>
        <dbReference type="Proteomes" id="UP000540929"/>
    </source>
</evidence>